<reference evidence="1 2" key="1">
    <citation type="submission" date="2019-02" db="EMBL/GenBank/DDBJ databases">
        <title>Deep-cultivation of Planctomycetes and their phenomic and genomic characterization uncovers novel biology.</title>
        <authorList>
            <person name="Wiegand S."/>
            <person name="Jogler M."/>
            <person name="Boedeker C."/>
            <person name="Pinto D."/>
            <person name="Vollmers J."/>
            <person name="Rivas-Marin E."/>
            <person name="Kohn T."/>
            <person name="Peeters S.H."/>
            <person name="Heuer A."/>
            <person name="Rast P."/>
            <person name="Oberbeckmann S."/>
            <person name="Bunk B."/>
            <person name="Jeske O."/>
            <person name="Meyerdierks A."/>
            <person name="Storesund J.E."/>
            <person name="Kallscheuer N."/>
            <person name="Luecker S."/>
            <person name="Lage O.M."/>
            <person name="Pohl T."/>
            <person name="Merkel B.J."/>
            <person name="Hornburger P."/>
            <person name="Mueller R.-W."/>
            <person name="Bruemmer F."/>
            <person name="Labrenz M."/>
            <person name="Spormann A.M."/>
            <person name="Op den Camp H."/>
            <person name="Overmann J."/>
            <person name="Amann R."/>
            <person name="Jetten M.S.M."/>
            <person name="Mascher T."/>
            <person name="Medema M.H."/>
            <person name="Devos D.P."/>
            <person name="Kaster A.-K."/>
            <person name="Ovreas L."/>
            <person name="Rohde M."/>
            <person name="Galperin M.Y."/>
            <person name="Jogler C."/>
        </authorList>
    </citation>
    <scope>NUCLEOTIDE SEQUENCE [LARGE SCALE GENOMIC DNA]</scope>
    <source>
        <strain evidence="1 2">TBK1r</strain>
    </source>
</reference>
<dbReference type="EMBL" id="CP036432">
    <property type="protein sequence ID" value="QDV83823.1"/>
    <property type="molecule type" value="Genomic_DNA"/>
</dbReference>
<dbReference type="CDD" id="cd08557">
    <property type="entry name" value="PI-PLCc_bacteria_like"/>
    <property type="match status" value="1"/>
</dbReference>
<protein>
    <recommendedName>
        <fullName evidence="3">Phosphatidylinositol diacylglycerol-lyase</fullName>
    </recommendedName>
</protein>
<dbReference type="RefSeq" id="WP_145211200.1">
    <property type="nucleotide sequence ID" value="NZ_CP036432.1"/>
</dbReference>
<evidence type="ECO:0000313" key="2">
    <source>
        <dbReference type="Proteomes" id="UP000318081"/>
    </source>
</evidence>
<sequence length="317" mass="35245">MIDTSLFMASFRDDKSLADICIPGSHDAGIFNEGASANAKTQDGTLQEQCMAGSRFFDLRVIGDRFYHGKTPFGKKAMIGSYGANVTDSLEGVSNFLSARGSEFVILRFDKCHDKQDLEDGVREIFEGKLLCQTGNIATMDIGLLRGKAICIFSKTKTRAFPQEEGIHQYLKGIEPCDTGLAINGKFSDNPDSTTVLTGQLGKLDAFNDQNGAVTSRVLHSLYWQQTLSKTGAIRNKSIEEMTKGPEVRNRAGRVKKPAGVNLRVDELVDELNERKSVRYKMPNIIQYDFVCKEISDKIISLNNPYKPFTNEFVMPR</sequence>
<dbReference type="Gene3D" id="3.20.20.190">
    <property type="entry name" value="Phosphatidylinositol (PI) phosphodiesterase"/>
    <property type="match status" value="1"/>
</dbReference>
<evidence type="ECO:0008006" key="3">
    <source>
        <dbReference type="Google" id="ProtNLM"/>
    </source>
</evidence>
<dbReference type="InterPro" id="IPR051057">
    <property type="entry name" value="PI-PLC_domain"/>
</dbReference>
<keyword evidence="2" id="KW-1185">Reference proteome</keyword>
<dbReference type="PROSITE" id="PS50007">
    <property type="entry name" value="PIPLC_X_DOMAIN"/>
    <property type="match status" value="1"/>
</dbReference>
<accession>A0ABX5XP83</accession>
<dbReference type="SUPFAM" id="SSF51695">
    <property type="entry name" value="PLC-like phosphodiesterases"/>
    <property type="match status" value="1"/>
</dbReference>
<evidence type="ECO:0000313" key="1">
    <source>
        <dbReference type="EMBL" id="QDV83823.1"/>
    </source>
</evidence>
<proteinExistence type="predicted"/>
<dbReference type="InterPro" id="IPR017946">
    <property type="entry name" value="PLC-like_Pdiesterase_TIM-brl"/>
</dbReference>
<dbReference type="PANTHER" id="PTHR13593:SF113">
    <property type="entry name" value="SI:DKEY-266F7.9"/>
    <property type="match status" value="1"/>
</dbReference>
<dbReference type="PANTHER" id="PTHR13593">
    <property type="match status" value="1"/>
</dbReference>
<organism evidence="1 2">
    <name type="scientific">Stieleria magnilauensis</name>
    <dbReference type="NCBI Taxonomy" id="2527963"/>
    <lineage>
        <taxon>Bacteria</taxon>
        <taxon>Pseudomonadati</taxon>
        <taxon>Planctomycetota</taxon>
        <taxon>Planctomycetia</taxon>
        <taxon>Pirellulales</taxon>
        <taxon>Pirellulaceae</taxon>
        <taxon>Stieleria</taxon>
    </lineage>
</organism>
<name>A0ABX5XP83_9BACT</name>
<gene>
    <name evidence="1" type="ORF">TBK1r_27660</name>
</gene>
<dbReference type="Proteomes" id="UP000318081">
    <property type="component" value="Chromosome"/>
</dbReference>